<sequence length="56" mass="6062">MPPSEKKKKTLKRKEAPSSNSEYNVEPNVPTIGASSKKRIGGKKVPLKVSSAPIDK</sequence>
<dbReference type="Proteomes" id="UP000265520">
    <property type="component" value="Unassembled WGS sequence"/>
</dbReference>
<feature type="compositionally biased region" description="Basic residues" evidence="1">
    <location>
        <begin position="36"/>
        <end position="46"/>
    </location>
</feature>
<evidence type="ECO:0000313" key="3">
    <source>
        <dbReference type="Proteomes" id="UP000265520"/>
    </source>
</evidence>
<dbReference type="AlphaFoldDB" id="A0A392SWQ3"/>
<keyword evidence="3" id="KW-1185">Reference proteome</keyword>
<organism evidence="2 3">
    <name type="scientific">Trifolium medium</name>
    <dbReference type="NCBI Taxonomy" id="97028"/>
    <lineage>
        <taxon>Eukaryota</taxon>
        <taxon>Viridiplantae</taxon>
        <taxon>Streptophyta</taxon>
        <taxon>Embryophyta</taxon>
        <taxon>Tracheophyta</taxon>
        <taxon>Spermatophyta</taxon>
        <taxon>Magnoliopsida</taxon>
        <taxon>eudicotyledons</taxon>
        <taxon>Gunneridae</taxon>
        <taxon>Pentapetalae</taxon>
        <taxon>rosids</taxon>
        <taxon>fabids</taxon>
        <taxon>Fabales</taxon>
        <taxon>Fabaceae</taxon>
        <taxon>Papilionoideae</taxon>
        <taxon>50 kb inversion clade</taxon>
        <taxon>NPAAA clade</taxon>
        <taxon>Hologalegina</taxon>
        <taxon>IRL clade</taxon>
        <taxon>Trifolieae</taxon>
        <taxon>Trifolium</taxon>
    </lineage>
</organism>
<evidence type="ECO:0000313" key="2">
    <source>
        <dbReference type="EMBL" id="MCI53281.1"/>
    </source>
</evidence>
<protein>
    <submittedName>
        <fullName evidence="2">Uncharacterized protein</fullName>
    </submittedName>
</protein>
<evidence type="ECO:0000256" key="1">
    <source>
        <dbReference type="SAM" id="MobiDB-lite"/>
    </source>
</evidence>
<reference evidence="2 3" key="1">
    <citation type="journal article" date="2018" name="Front. Plant Sci.">
        <title>Red Clover (Trifolium pratense) and Zigzag Clover (T. medium) - A Picture of Genomic Similarities and Differences.</title>
        <authorList>
            <person name="Dluhosova J."/>
            <person name="Istvanek J."/>
            <person name="Nedelnik J."/>
            <person name="Repkova J."/>
        </authorList>
    </citation>
    <scope>NUCLEOTIDE SEQUENCE [LARGE SCALE GENOMIC DNA]</scope>
    <source>
        <strain evidence="3">cv. 10/8</strain>
        <tissue evidence="2">Leaf</tissue>
    </source>
</reference>
<feature type="non-terminal residue" evidence="2">
    <location>
        <position position="56"/>
    </location>
</feature>
<feature type="region of interest" description="Disordered" evidence="1">
    <location>
        <begin position="1"/>
        <end position="56"/>
    </location>
</feature>
<accession>A0A392SWQ3</accession>
<feature type="compositionally biased region" description="Basic residues" evidence="1">
    <location>
        <begin position="1"/>
        <end position="12"/>
    </location>
</feature>
<name>A0A392SWQ3_9FABA</name>
<dbReference type="EMBL" id="LXQA010460818">
    <property type="protein sequence ID" value="MCI53281.1"/>
    <property type="molecule type" value="Genomic_DNA"/>
</dbReference>
<proteinExistence type="predicted"/>
<comment type="caution">
    <text evidence="2">The sequence shown here is derived from an EMBL/GenBank/DDBJ whole genome shotgun (WGS) entry which is preliminary data.</text>
</comment>